<dbReference type="Proteomes" id="UP000631114">
    <property type="component" value="Unassembled WGS sequence"/>
</dbReference>
<evidence type="ECO:0000313" key="3">
    <source>
        <dbReference type="Proteomes" id="UP000631114"/>
    </source>
</evidence>
<sequence length="749" mass="82331">MFVHRISQLRFPYAKRKTENGVFGSWPGFSVGLNWSWMEAIELHLPAAVEVSGFGRDGVLAKEGGRLIAKDHVFGRFPVTRGSTSSSDKTCRVTVSEHNPVSRNKKPDGLCMFHTSLPNYADETTAPHNAKPLFTSKQLQRKTGKALKNSSFSSKRPRSEHGRQGSISQLVMSDCNAITGKHKTGLTEGTFAEKYPVVGQKHSLDGKRGDKRNYRPPTKTKVDPFFSKAAVVNSSLSAGGGSILGIMIALGIFVSGIYGLKSGNHDVTEHVDELSLNDLLDGSYKYLGLCQDKAKKAANTNENLVNTLKKACSILQPWRTVQSQNAGELGSSCNRKVDALSSGSSVASRTDCTVRDNHIGDLALSSKDTCTELKSSPIYQPEDILERLALPPAKDLDALLLDTSNSKQPLLRSMTDLRLSKPMSFGDSLPPFSWSHYSNGPSRSTIDAGKLSSDRSRWARLGNMVSSLGDAPKHIDLDYLSCDDKNSIKSSEAITSHNPVQLSQNCLGSFDWQLKFGLPVENLLRAPKAEGEFRYPENDLVLAGPSLNHQEFERKRNSTECSVGANDQNQWRLHTPEKLVHAGHSPRLMTAAQTLYDIARHSTAGQDTRELRWPKKPSQKAMKARKPRSTGKTEGLSGIQRLPLGRNTVEITDKTLPSKRPKYSNNRKMDISRTNHVGRAPIKWAIPTSSRSPPSKSETVEAKQSSSGSVKPLGVMPSYKHVLDKTCDSELRKTVLLDWGGRGRSKNEC</sequence>
<feature type="region of interest" description="Disordered" evidence="1">
    <location>
        <begin position="682"/>
        <end position="715"/>
    </location>
</feature>
<feature type="compositionally biased region" description="Basic residues" evidence="1">
    <location>
        <begin position="614"/>
        <end position="629"/>
    </location>
</feature>
<name>A0A835ICD0_9MAGN</name>
<dbReference type="PANTHER" id="PTHR36723">
    <property type="entry name" value="F22C12.19"/>
    <property type="match status" value="1"/>
</dbReference>
<evidence type="ECO:0000313" key="2">
    <source>
        <dbReference type="EMBL" id="KAF9614564.1"/>
    </source>
</evidence>
<feature type="region of interest" description="Disordered" evidence="1">
    <location>
        <begin position="603"/>
        <end position="638"/>
    </location>
</feature>
<dbReference type="OrthoDB" id="755659at2759"/>
<proteinExistence type="predicted"/>
<feature type="region of interest" description="Disordered" evidence="1">
    <location>
        <begin position="124"/>
        <end position="168"/>
    </location>
</feature>
<comment type="caution">
    <text evidence="2">The sequence shown here is derived from an EMBL/GenBank/DDBJ whole genome shotgun (WGS) entry which is preliminary data.</text>
</comment>
<evidence type="ECO:0000256" key="1">
    <source>
        <dbReference type="SAM" id="MobiDB-lite"/>
    </source>
</evidence>
<dbReference type="EMBL" id="JADFTS010000003">
    <property type="protein sequence ID" value="KAF9614564.1"/>
    <property type="molecule type" value="Genomic_DNA"/>
</dbReference>
<accession>A0A835ICD0</accession>
<organism evidence="2 3">
    <name type="scientific">Coptis chinensis</name>
    <dbReference type="NCBI Taxonomy" id="261450"/>
    <lineage>
        <taxon>Eukaryota</taxon>
        <taxon>Viridiplantae</taxon>
        <taxon>Streptophyta</taxon>
        <taxon>Embryophyta</taxon>
        <taxon>Tracheophyta</taxon>
        <taxon>Spermatophyta</taxon>
        <taxon>Magnoliopsida</taxon>
        <taxon>Ranunculales</taxon>
        <taxon>Ranunculaceae</taxon>
        <taxon>Coptidoideae</taxon>
        <taxon>Coptis</taxon>
    </lineage>
</organism>
<gene>
    <name evidence="2" type="ORF">IFM89_019311</name>
</gene>
<keyword evidence="3" id="KW-1185">Reference proteome</keyword>
<protein>
    <submittedName>
        <fullName evidence="2">Uncharacterized protein</fullName>
    </submittedName>
</protein>
<feature type="compositionally biased region" description="Polar residues" evidence="1">
    <location>
        <begin position="687"/>
        <end position="709"/>
    </location>
</feature>
<dbReference type="AlphaFoldDB" id="A0A835ICD0"/>
<reference evidence="2 3" key="1">
    <citation type="submission" date="2020-10" db="EMBL/GenBank/DDBJ databases">
        <title>The Coptis chinensis genome and diversification of protoberbering-type alkaloids.</title>
        <authorList>
            <person name="Wang B."/>
            <person name="Shu S."/>
            <person name="Song C."/>
            <person name="Liu Y."/>
        </authorList>
    </citation>
    <scope>NUCLEOTIDE SEQUENCE [LARGE SCALE GENOMIC DNA]</scope>
    <source>
        <strain evidence="2">HL-2020</strain>
        <tissue evidence="2">Leaf</tissue>
    </source>
</reference>
<dbReference type="PANTHER" id="PTHR36723:SF1">
    <property type="entry name" value="F22C12.19"/>
    <property type="match status" value="1"/>
</dbReference>